<gene>
    <name evidence="2" type="ORF">C7381_1059</name>
</gene>
<dbReference type="AlphaFoldDB" id="A0A2U1E3M9"/>
<sequence>MVKKRTLLFISGIVWMFAGFNVIKIGIEAYMDNFSILNVFLSIAVMLIFWFMVFGKLVDKHNTRIRAYKEEKKYFWNFFDVKSFLIMAFMMTFGILIRKYSLIPDSYIAFFYTGLGTALFGAGVKFMVKFFGYNKN</sequence>
<feature type="transmembrane region" description="Helical" evidence="1">
    <location>
        <begin position="74"/>
        <end position="97"/>
    </location>
</feature>
<keyword evidence="1" id="KW-0812">Transmembrane</keyword>
<dbReference type="EMBL" id="QEKV01000005">
    <property type="protein sequence ID" value="PVY94309.1"/>
    <property type="molecule type" value="Genomic_DNA"/>
</dbReference>
<dbReference type="RefSeq" id="WP_116480102.1">
    <property type="nucleotide sequence ID" value="NZ_QEKV01000005.1"/>
</dbReference>
<keyword evidence="1" id="KW-1133">Transmembrane helix</keyword>
<evidence type="ECO:0000313" key="3">
    <source>
        <dbReference type="Proteomes" id="UP000245793"/>
    </source>
</evidence>
<evidence type="ECO:0000256" key="1">
    <source>
        <dbReference type="SAM" id="Phobius"/>
    </source>
</evidence>
<keyword evidence="3" id="KW-1185">Reference proteome</keyword>
<dbReference type="Proteomes" id="UP000245793">
    <property type="component" value="Unassembled WGS sequence"/>
</dbReference>
<name>A0A2U1E3M9_9FIRM</name>
<feature type="transmembrane region" description="Helical" evidence="1">
    <location>
        <begin position="33"/>
        <end position="53"/>
    </location>
</feature>
<comment type="caution">
    <text evidence="2">The sequence shown here is derived from an EMBL/GenBank/DDBJ whole genome shotgun (WGS) entry which is preliminary data.</text>
</comment>
<protein>
    <submittedName>
        <fullName evidence="2">Uncharacterized protein</fullName>
    </submittedName>
</protein>
<reference evidence="2 3" key="1">
    <citation type="submission" date="2018-04" db="EMBL/GenBank/DDBJ databases">
        <title>Genomic Encyclopedia of Type Strains, Phase IV (KMG-IV): sequencing the most valuable type-strain genomes for metagenomic binning, comparative biology and taxonomic classification.</title>
        <authorList>
            <person name="Goeker M."/>
        </authorList>
    </citation>
    <scope>NUCLEOTIDE SEQUENCE [LARGE SCALE GENOMIC DNA]</scope>
    <source>
        <strain evidence="2 3">DSM 20705</strain>
    </source>
</reference>
<accession>A0A2U1E3M9</accession>
<proteinExistence type="predicted"/>
<keyword evidence="1" id="KW-0472">Membrane</keyword>
<evidence type="ECO:0000313" key="2">
    <source>
        <dbReference type="EMBL" id="PVY94309.1"/>
    </source>
</evidence>
<organism evidence="2 3">
    <name type="scientific">Ezakiella coagulans</name>
    <dbReference type="NCBI Taxonomy" id="46507"/>
    <lineage>
        <taxon>Bacteria</taxon>
        <taxon>Bacillati</taxon>
        <taxon>Bacillota</taxon>
        <taxon>Tissierellia</taxon>
        <taxon>Ezakiella</taxon>
    </lineage>
</organism>
<feature type="transmembrane region" description="Helical" evidence="1">
    <location>
        <begin position="7"/>
        <end position="27"/>
    </location>
</feature>
<feature type="transmembrane region" description="Helical" evidence="1">
    <location>
        <begin position="109"/>
        <end position="128"/>
    </location>
</feature>